<evidence type="ECO:0008006" key="2">
    <source>
        <dbReference type="Google" id="ProtNLM"/>
    </source>
</evidence>
<dbReference type="AlphaFoldDB" id="A0A0F9E7E2"/>
<dbReference type="PANTHER" id="PTHR31591:SF1">
    <property type="entry name" value="UPF0613 PROTEIN PB24D3.06C"/>
    <property type="match status" value="1"/>
</dbReference>
<dbReference type="SUPFAM" id="SSF53474">
    <property type="entry name" value="alpha/beta-Hydrolases"/>
    <property type="match status" value="1"/>
</dbReference>
<dbReference type="PANTHER" id="PTHR31591">
    <property type="entry name" value="UPF0613 PROTEIN PB24D3.06C"/>
    <property type="match status" value="1"/>
</dbReference>
<dbReference type="EMBL" id="LAZR01026065">
    <property type="protein sequence ID" value="KKL69904.1"/>
    <property type="molecule type" value="Genomic_DNA"/>
</dbReference>
<reference evidence="1" key="1">
    <citation type="journal article" date="2015" name="Nature">
        <title>Complex archaea that bridge the gap between prokaryotes and eukaryotes.</title>
        <authorList>
            <person name="Spang A."/>
            <person name="Saw J.H."/>
            <person name="Jorgensen S.L."/>
            <person name="Zaremba-Niedzwiedzka K."/>
            <person name="Martijn J."/>
            <person name="Lind A.E."/>
            <person name="van Eijk R."/>
            <person name="Schleper C."/>
            <person name="Guy L."/>
            <person name="Ettema T.J."/>
        </authorList>
    </citation>
    <scope>NUCLEOTIDE SEQUENCE</scope>
</reference>
<dbReference type="Pfam" id="PF08538">
    <property type="entry name" value="DUF1749"/>
    <property type="match status" value="1"/>
</dbReference>
<dbReference type="InterPro" id="IPR029058">
    <property type="entry name" value="AB_hydrolase_fold"/>
</dbReference>
<organism evidence="1">
    <name type="scientific">marine sediment metagenome</name>
    <dbReference type="NCBI Taxonomy" id="412755"/>
    <lineage>
        <taxon>unclassified sequences</taxon>
        <taxon>metagenomes</taxon>
        <taxon>ecological metagenomes</taxon>
    </lineage>
</organism>
<evidence type="ECO:0000313" key="1">
    <source>
        <dbReference type="EMBL" id="KKL69904.1"/>
    </source>
</evidence>
<proteinExistence type="predicted"/>
<sequence length="293" mass="32511">MLRIIKSSLEDNSPVCHITVGEIDLHGMLLSSPKAKTACLFVHGTGGTFYGDAWVFKVANALIKNKISFLTMNHRGSTSLSSYPPHGATLEKFDGCVNDIDGWLSFLKRKGFTKFILAGHSLGTEKIVHYMSQTNRKDIQSIILLGFSDSFGTTRDYLGNRFDRVMKEAKSLKKQGRGEEFLTTDWLSHGGILPTSAKTFIDFFSANSLLSQALPLRSSRLEKYSKITVPILAAIGDQEEYTASSLKHAIDLMKSENKNSTVEQITNCDHDFTGQTSKLCKIITNFVNAKLKE</sequence>
<accession>A0A0F9E7E2</accession>
<dbReference type="InterPro" id="IPR013744">
    <property type="entry name" value="SidJ"/>
</dbReference>
<protein>
    <recommendedName>
        <fullName evidence="2">Serine aminopeptidase S33 domain-containing protein</fullName>
    </recommendedName>
</protein>
<dbReference type="Gene3D" id="3.40.50.1820">
    <property type="entry name" value="alpha/beta hydrolase"/>
    <property type="match status" value="1"/>
</dbReference>
<name>A0A0F9E7E2_9ZZZZ</name>
<gene>
    <name evidence="1" type="ORF">LCGC14_2110250</name>
</gene>
<comment type="caution">
    <text evidence="1">The sequence shown here is derived from an EMBL/GenBank/DDBJ whole genome shotgun (WGS) entry which is preliminary data.</text>
</comment>